<reference evidence="2 3" key="1">
    <citation type="journal article" date="2024" name="Science">
        <title>Giant polyketide synthase enzymes in the biosynthesis of giant marine polyether toxins.</title>
        <authorList>
            <person name="Fallon T.R."/>
            <person name="Shende V.V."/>
            <person name="Wierzbicki I.H."/>
            <person name="Pendleton A.L."/>
            <person name="Watervoot N.F."/>
            <person name="Auber R.P."/>
            <person name="Gonzalez D.J."/>
            <person name="Wisecaver J.H."/>
            <person name="Moore B.S."/>
        </authorList>
    </citation>
    <scope>NUCLEOTIDE SEQUENCE [LARGE SCALE GENOMIC DNA]</scope>
    <source>
        <strain evidence="2 3">12B1</strain>
    </source>
</reference>
<dbReference type="Proteomes" id="UP001515480">
    <property type="component" value="Unassembled WGS sequence"/>
</dbReference>
<accession>A0AB34IQJ6</accession>
<dbReference type="SUPFAM" id="SSF56112">
    <property type="entry name" value="Protein kinase-like (PK-like)"/>
    <property type="match status" value="1"/>
</dbReference>
<evidence type="ECO:0000313" key="2">
    <source>
        <dbReference type="EMBL" id="KAL1504751.1"/>
    </source>
</evidence>
<dbReference type="InterPro" id="IPR011009">
    <property type="entry name" value="Kinase-like_dom_sf"/>
</dbReference>
<comment type="caution">
    <text evidence="2">The sequence shown here is derived from an EMBL/GenBank/DDBJ whole genome shotgun (WGS) entry which is preliminary data.</text>
</comment>
<evidence type="ECO:0000313" key="3">
    <source>
        <dbReference type="Proteomes" id="UP001515480"/>
    </source>
</evidence>
<proteinExistence type="predicted"/>
<dbReference type="AlphaFoldDB" id="A0AB34IQJ6"/>
<name>A0AB34IQJ6_PRYPA</name>
<keyword evidence="3" id="KW-1185">Reference proteome</keyword>
<protein>
    <recommendedName>
        <fullName evidence="4">Protein kinase domain-containing protein</fullName>
    </recommendedName>
</protein>
<evidence type="ECO:0008006" key="4">
    <source>
        <dbReference type="Google" id="ProtNLM"/>
    </source>
</evidence>
<dbReference type="EMBL" id="JBGBPQ010000019">
    <property type="protein sequence ID" value="KAL1504751.1"/>
    <property type="molecule type" value="Genomic_DNA"/>
</dbReference>
<dbReference type="EMBL" id="JBGBPQ010000028">
    <property type="protein sequence ID" value="KAL1496788.1"/>
    <property type="molecule type" value="Genomic_DNA"/>
</dbReference>
<evidence type="ECO:0000313" key="1">
    <source>
        <dbReference type="EMBL" id="KAL1496788.1"/>
    </source>
</evidence>
<organism evidence="2 3">
    <name type="scientific">Prymnesium parvum</name>
    <name type="common">Toxic golden alga</name>
    <dbReference type="NCBI Taxonomy" id="97485"/>
    <lineage>
        <taxon>Eukaryota</taxon>
        <taxon>Haptista</taxon>
        <taxon>Haptophyta</taxon>
        <taxon>Prymnesiophyceae</taxon>
        <taxon>Prymnesiales</taxon>
        <taxon>Prymnesiaceae</taxon>
        <taxon>Prymnesium</taxon>
    </lineage>
</organism>
<sequence>MSVGAMSLEHRGVPWQHVLIGGFVCNGLECQFMGAYMIGPKFPAVTITSHIIDLSSRMGVAHALAYFRKLETLVAEASKQQYRPSSMEWLRKSAEEEFTFEASNVYIRHGALRRFFKADLDTALRHTLHVFKMLKHKTCEPYVAYPIGIASRMRVVDELNPADPTLHTHLLFDNLRHEQYQKGLPPECELYIRTMRGALRAIHGRGVIHANLNPLKCFWKRGDRADSMHIKITDWDLAFFVDCDIPDKLLLDGANPRVRACLDVEQRQLTGDAGQTTDAERKEEQLREMDYVVLRVLEHWAKDDGLRWPELANARSDTFDEICGRFVEEACTRDLSRLLDNVAL</sequence>
<dbReference type="Gene3D" id="1.10.510.10">
    <property type="entry name" value="Transferase(Phosphotransferase) domain 1"/>
    <property type="match status" value="1"/>
</dbReference>
<gene>
    <name evidence="2" type="ORF">AB1Y20_008528</name>
    <name evidence="1" type="ORF">AB1Y20_014376</name>
</gene>